<evidence type="ECO:0000313" key="3">
    <source>
        <dbReference type="Proteomes" id="UP000267342"/>
    </source>
</evidence>
<reference evidence="2 3" key="1">
    <citation type="submission" date="2018-09" db="EMBL/GenBank/DDBJ databases">
        <title>Zymobacter palmae IAM14233 (=T109) whole genome analysis.</title>
        <authorList>
            <person name="Yanase H."/>
        </authorList>
    </citation>
    <scope>NUCLEOTIDE SEQUENCE [LARGE SCALE GENOMIC DNA]</scope>
    <source>
        <strain evidence="2 3">IAM14233</strain>
    </source>
</reference>
<keyword evidence="1" id="KW-0732">Signal</keyword>
<dbReference type="GO" id="GO:0004180">
    <property type="term" value="F:carboxypeptidase activity"/>
    <property type="evidence" value="ECO:0007669"/>
    <property type="project" value="UniProtKB-KW"/>
</dbReference>
<dbReference type="Pfam" id="PF08816">
    <property type="entry name" value="Ivy"/>
    <property type="match status" value="1"/>
</dbReference>
<dbReference type="EMBL" id="AP018933">
    <property type="protein sequence ID" value="BBG29880.1"/>
    <property type="molecule type" value="Genomic_DNA"/>
</dbReference>
<dbReference type="AlphaFoldDB" id="A0A348HE28"/>
<gene>
    <name evidence="2" type="ORF">ZBT109_1119</name>
</gene>
<dbReference type="InterPro" id="IPR036501">
    <property type="entry name" value="Inhibitor_vert_lysozyme_sf"/>
</dbReference>
<feature type="signal peptide" evidence="1">
    <location>
        <begin position="1"/>
        <end position="31"/>
    </location>
</feature>
<keyword evidence="2" id="KW-0645">Protease</keyword>
<keyword evidence="3" id="KW-1185">Reference proteome</keyword>
<dbReference type="SUPFAM" id="SSF89872">
    <property type="entry name" value="Inhibitor of vertebrate lysozyme, Ivy"/>
    <property type="match status" value="1"/>
</dbReference>
<keyword evidence="2" id="KW-0121">Carboxypeptidase</keyword>
<dbReference type="Gene3D" id="3.40.1420.10">
    <property type="entry name" value="Inhibitor of vertebrate lysozyme"/>
    <property type="match status" value="1"/>
</dbReference>
<proteinExistence type="predicted"/>
<organism evidence="2 3">
    <name type="scientific">Zymobacter palmae</name>
    <dbReference type="NCBI Taxonomy" id="33074"/>
    <lineage>
        <taxon>Bacteria</taxon>
        <taxon>Pseudomonadati</taxon>
        <taxon>Pseudomonadota</taxon>
        <taxon>Gammaproteobacteria</taxon>
        <taxon>Oceanospirillales</taxon>
        <taxon>Halomonadaceae</taxon>
        <taxon>Zymobacter group</taxon>
        <taxon>Zymobacter</taxon>
    </lineage>
</organism>
<evidence type="ECO:0000256" key="1">
    <source>
        <dbReference type="SAM" id="SignalP"/>
    </source>
</evidence>
<evidence type="ECO:0000313" key="2">
    <source>
        <dbReference type="EMBL" id="BBG29880.1"/>
    </source>
</evidence>
<dbReference type="KEGG" id="zpl:ZBT109_1119"/>
<name>A0A348HE28_9GAMM</name>
<protein>
    <submittedName>
        <fullName evidence="2">D-alanyl-D-alanine carboxypeptidase</fullName>
    </submittedName>
</protein>
<dbReference type="OrthoDB" id="9033596at2"/>
<feature type="chain" id="PRO_5016624819" evidence="1">
    <location>
        <begin position="32"/>
        <end position="153"/>
    </location>
</feature>
<dbReference type="Proteomes" id="UP000267342">
    <property type="component" value="Chromosome"/>
</dbReference>
<dbReference type="RefSeq" id="WP_051523882.1">
    <property type="nucleotide sequence ID" value="NZ_AP018933.1"/>
</dbReference>
<accession>A0A348HE28</accession>
<sequence length="153" mass="16960">MRPSLHATFCHTTSHLLFATLSLLTMGQAVADEAQTYPDAYMKSHPQTQQAFQHATKPLLNQHKWVANYGTASPVGKYEQDGLIYTVITGCKPHDCSSEQYIALVDIHSNVRGALIRERQRASGTLTTTTFDWFGDVDDSARTLILKAYSAAQ</sequence>
<keyword evidence="2" id="KW-0378">Hydrolase</keyword>